<evidence type="ECO:0000259" key="2">
    <source>
        <dbReference type="Pfam" id="PF10304"/>
    </source>
</evidence>
<dbReference type="InterPro" id="IPR011989">
    <property type="entry name" value="ARM-like"/>
</dbReference>
<dbReference type="PANTHER" id="PTHR20959:SF1">
    <property type="entry name" value="TRANSPORT AND GOLGI ORGANIZATION PROTEIN 6 HOMOLOG"/>
    <property type="match status" value="1"/>
</dbReference>
<comment type="similarity">
    <text evidence="1">Belongs to the Tango6 family.</text>
</comment>
<dbReference type="InterPro" id="IPR019451">
    <property type="entry name" value="Rtp1_C1"/>
</dbReference>
<organism evidence="6 8">
    <name type="scientific">Rotaria sordida</name>
    <dbReference type="NCBI Taxonomy" id="392033"/>
    <lineage>
        <taxon>Eukaryota</taxon>
        <taxon>Metazoa</taxon>
        <taxon>Spiralia</taxon>
        <taxon>Gnathifera</taxon>
        <taxon>Rotifera</taxon>
        <taxon>Eurotatoria</taxon>
        <taxon>Bdelloidea</taxon>
        <taxon>Philodinida</taxon>
        <taxon>Philodinidae</taxon>
        <taxon>Rotaria</taxon>
    </lineage>
</organism>
<dbReference type="SUPFAM" id="SSF48371">
    <property type="entry name" value="ARM repeat"/>
    <property type="match status" value="1"/>
</dbReference>
<gene>
    <name evidence="7" type="ORF">FNK824_LOCUS688</name>
    <name evidence="6" type="ORF">JXQ802_LOCUS31399</name>
    <name evidence="5" type="ORF">SEV965_LOCUS17326</name>
</gene>
<protein>
    <recommendedName>
        <fullName evidence="9">RNA polymerase II assembly factor Rtp1 C-terminal domain-containing protein</fullName>
    </recommendedName>
</protein>
<proteinExistence type="inferred from homology"/>
<dbReference type="Proteomes" id="UP000663889">
    <property type="component" value="Unassembled WGS sequence"/>
</dbReference>
<evidence type="ECO:0000313" key="7">
    <source>
        <dbReference type="EMBL" id="CAF3545540.1"/>
    </source>
</evidence>
<dbReference type="EMBL" id="CAJNOL010001327">
    <property type="protein sequence ID" value="CAF1337636.1"/>
    <property type="molecule type" value="Genomic_DNA"/>
</dbReference>
<dbReference type="EMBL" id="CAJNOU010000988">
    <property type="protein sequence ID" value="CAF1129302.1"/>
    <property type="molecule type" value="Genomic_DNA"/>
</dbReference>
<dbReference type="InterPro" id="IPR016024">
    <property type="entry name" value="ARM-type_fold"/>
</dbReference>
<dbReference type="Proteomes" id="UP000663870">
    <property type="component" value="Unassembled WGS sequence"/>
</dbReference>
<dbReference type="Pfam" id="PF10363">
    <property type="entry name" value="RTP1_C1"/>
    <property type="match status" value="1"/>
</dbReference>
<comment type="caution">
    <text evidence="6">The sequence shown here is derived from an EMBL/GenBank/DDBJ whole genome shotgun (WGS) entry which is preliminary data.</text>
</comment>
<evidence type="ECO:0000313" key="6">
    <source>
        <dbReference type="EMBL" id="CAF1337636.1"/>
    </source>
</evidence>
<evidence type="ECO:0000259" key="4">
    <source>
        <dbReference type="Pfam" id="PF23565"/>
    </source>
</evidence>
<dbReference type="Gene3D" id="1.25.10.10">
    <property type="entry name" value="Leucine-rich Repeat Variant"/>
    <property type="match status" value="1"/>
</dbReference>
<dbReference type="EMBL" id="CAJOBE010000030">
    <property type="protein sequence ID" value="CAF3545540.1"/>
    <property type="molecule type" value="Genomic_DNA"/>
</dbReference>
<evidence type="ECO:0000313" key="5">
    <source>
        <dbReference type="EMBL" id="CAF1129302.1"/>
    </source>
</evidence>
<dbReference type="InterPro" id="IPR039600">
    <property type="entry name" value="TANGO6/Rtp1"/>
</dbReference>
<evidence type="ECO:0008006" key="9">
    <source>
        <dbReference type="Google" id="ProtNLM"/>
    </source>
</evidence>
<dbReference type="InterPro" id="IPR057407">
    <property type="entry name" value="HEAT_TANGO6"/>
</dbReference>
<feature type="domain" description="TANGO6 HEAT repeat" evidence="4">
    <location>
        <begin position="268"/>
        <end position="447"/>
    </location>
</feature>
<dbReference type="GO" id="GO:0009306">
    <property type="term" value="P:protein secretion"/>
    <property type="evidence" value="ECO:0007669"/>
    <property type="project" value="TreeGrafter"/>
</dbReference>
<dbReference type="InterPro" id="IPR019414">
    <property type="entry name" value="Rtp1_C2"/>
</dbReference>
<evidence type="ECO:0000256" key="1">
    <source>
        <dbReference type="ARBA" id="ARBA00005724"/>
    </source>
</evidence>
<name>A0A815GF71_9BILA</name>
<accession>A0A815GF71</accession>
<dbReference type="AlphaFoldDB" id="A0A815GF71"/>
<feature type="domain" description="RNA polymerase II assembly factor Rtp1 C-terminal" evidence="3">
    <location>
        <begin position="694"/>
        <end position="807"/>
    </location>
</feature>
<dbReference type="Pfam" id="PF23565">
    <property type="entry name" value="ARM_TANGO6"/>
    <property type="match status" value="1"/>
</dbReference>
<dbReference type="Pfam" id="PF10304">
    <property type="entry name" value="RTP1_C2"/>
    <property type="match status" value="1"/>
</dbReference>
<sequence length="953" mass="111557">MEFDHRQLLSLLDDLMKPISTVKISSEDEEQQKILTINLIFSNAIDHFLEISKSISLIIPLNQDEHVYYRYIQIHINLIEKILSYEQKNISLHLPFFSIQDESILSRSLSFIILLGLVIHFDDGIFISIENYLKYSNTSIHLLKLKTLLTHHNRMYNINQILNFLMKSIINSNKNSFLIQRLCSNYLLELILSHLQLLYSPNLKYCSENFSLKNLQENLNYLQENFSNLFIQQILLLNRLLSTTINSPLWLKNHCGNILTSILINSNNHGIQQILETIFESTLPNDRLYISIAKIFSTCPKQLKPNEYIQCIKYQFIELIHNKRFMPVICISINELFKKYSKLIENEIFSILFQPLILCHNQLSNEICTNEQLELFIDDLDNLLNIISNEQIRIYLYENYLNELINIYIALEKSLSSLKIKFFNILKILFSSMNIEICIEYFKKILFDFKYLSLKYLPDLSIKFNLIIDKNNENNIEIYCQLIIKILFSIDNNDYLIVKIFLDLLQLLITNKQLNQSYIWTENDKQLNIKQYKIMLILKYTMEYLTEHIDIFIKNVDDTIKVVQIILEKITKTCQEKAKENLLTKITIDNDNDNDDDDLSSDNEALQIIFTIASLLITHYDQLSFENKQILASFYPSLIWIEQNHSNNELCQLAHELSIAFITYGAIKEQTTKIKSTLLIEELNNERDLREETFQNALTCLSDSSIPIRAHGLILFRRLIERNDKETLNKIENDNINLFQRFQEHLHADDSYEYLAAINVFNALTNQYTDKILPLLCNEYINKNRKLEDKLKVGEILVKTCRLLGDMSTKYSSLLINTFLNASKQTDDDMYRASALSNLGQLCTVLKYSLSKDLPEILIALKSYLSISESSNVRRASILVCELLCQSLEQSTWLTILGNELLSFYQLINYLYKNDKDDIVCLHAQIALEVLNKICQDYLQPSVILEKKIRILS</sequence>
<dbReference type="PANTHER" id="PTHR20959">
    <property type="entry name" value="TRANSPORT AND GOLGI ORGANIZATION PROTEIN 6 FAMILY MEMBER"/>
    <property type="match status" value="1"/>
</dbReference>
<feature type="domain" description="RNA polymerase II assembly factor Rtp1 C-terminal" evidence="2">
    <location>
        <begin position="905"/>
        <end position="932"/>
    </location>
</feature>
<evidence type="ECO:0000313" key="8">
    <source>
        <dbReference type="Proteomes" id="UP000663870"/>
    </source>
</evidence>
<keyword evidence="8" id="KW-1185">Reference proteome</keyword>
<reference evidence="6" key="1">
    <citation type="submission" date="2021-02" db="EMBL/GenBank/DDBJ databases">
        <authorList>
            <person name="Nowell W R."/>
        </authorList>
    </citation>
    <scope>NUCLEOTIDE SEQUENCE</scope>
</reference>
<dbReference type="Proteomes" id="UP000663874">
    <property type="component" value="Unassembled WGS sequence"/>
</dbReference>
<evidence type="ECO:0000259" key="3">
    <source>
        <dbReference type="Pfam" id="PF10363"/>
    </source>
</evidence>